<reference evidence="2" key="1">
    <citation type="submission" date="2020-05" db="EMBL/GenBank/DDBJ databases">
        <authorList>
            <person name="Chiriac C."/>
            <person name="Salcher M."/>
            <person name="Ghai R."/>
            <person name="Kavagutti S V."/>
        </authorList>
    </citation>
    <scope>NUCLEOTIDE SEQUENCE</scope>
</reference>
<gene>
    <name evidence="2" type="ORF">UFOPK2786_01402</name>
</gene>
<organism evidence="2">
    <name type="scientific">freshwater metagenome</name>
    <dbReference type="NCBI Taxonomy" id="449393"/>
    <lineage>
        <taxon>unclassified sequences</taxon>
        <taxon>metagenomes</taxon>
        <taxon>ecological metagenomes</taxon>
    </lineage>
</organism>
<evidence type="ECO:0000313" key="2">
    <source>
        <dbReference type="EMBL" id="CAB4753195.1"/>
    </source>
</evidence>
<proteinExistence type="predicted"/>
<sequence length="84" mass="9153">MTTAEMTLAHMSPARLRQEGTICWMTITNRSIAVGTRRTGECMTMRASTRRLNPGGASSSGSSAMRDSSTFEMSRLMALTMVSE</sequence>
<dbReference type="EMBL" id="CAEZYW010000241">
    <property type="protein sequence ID" value="CAB4753195.1"/>
    <property type="molecule type" value="Genomic_DNA"/>
</dbReference>
<dbReference type="AlphaFoldDB" id="A0A6J6U1L6"/>
<name>A0A6J6U1L6_9ZZZZ</name>
<evidence type="ECO:0000256" key="1">
    <source>
        <dbReference type="SAM" id="MobiDB-lite"/>
    </source>
</evidence>
<accession>A0A6J6U1L6</accession>
<feature type="region of interest" description="Disordered" evidence="1">
    <location>
        <begin position="46"/>
        <end position="69"/>
    </location>
</feature>
<feature type="compositionally biased region" description="Low complexity" evidence="1">
    <location>
        <begin position="55"/>
        <end position="64"/>
    </location>
</feature>
<protein>
    <submittedName>
        <fullName evidence="2">Unannotated protein</fullName>
    </submittedName>
</protein>